<feature type="region of interest" description="Disordered" evidence="1">
    <location>
        <begin position="1"/>
        <end position="44"/>
    </location>
</feature>
<evidence type="ECO:0000256" key="1">
    <source>
        <dbReference type="SAM" id="MobiDB-lite"/>
    </source>
</evidence>
<sequence length="44" mass="5029">MNVDRLKRHENNMPTIGMNNESKAYSNPKWSESTPQRGALSQPI</sequence>
<evidence type="ECO:0000313" key="3">
    <source>
        <dbReference type="Proteomes" id="UP001301388"/>
    </source>
</evidence>
<organism evidence="2 3">
    <name type="scientific">Pseudanabaena galeata UHCC 0370</name>
    <dbReference type="NCBI Taxonomy" id="3110310"/>
    <lineage>
        <taxon>Bacteria</taxon>
        <taxon>Bacillati</taxon>
        <taxon>Cyanobacteriota</taxon>
        <taxon>Cyanophyceae</taxon>
        <taxon>Pseudanabaenales</taxon>
        <taxon>Pseudanabaenaceae</taxon>
        <taxon>Pseudanabaena</taxon>
    </lineage>
</organism>
<feature type="compositionally biased region" description="Polar residues" evidence="1">
    <location>
        <begin position="12"/>
        <end position="36"/>
    </location>
</feature>
<comment type="caution">
    <text evidence="2">The sequence shown here is derived from an EMBL/GenBank/DDBJ whole genome shotgun (WGS) entry which is preliminary data.</text>
</comment>
<proteinExistence type="predicted"/>
<keyword evidence="3" id="KW-1185">Reference proteome</keyword>
<name>A0ABU5TPP3_9CYAN</name>
<evidence type="ECO:0000313" key="2">
    <source>
        <dbReference type="EMBL" id="MEA5480227.1"/>
    </source>
</evidence>
<protein>
    <submittedName>
        <fullName evidence="2">Uncharacterized protein</fullName>
    </submittedName>
</protein>
<dbReference type="RefSeq" id="WP_323263278.1">
    <property type="nucleotide sequence ID" value="NZ_JAYGIE010000114.1"/>
</dbReference>
<reference evidence="2 3" key="1">
    <citation type="submission" date="2023-12" db="EMBL/GenBank/DDBJ databases">
        <title>Baltic Sea Cyanobacteria.</title>
        <authorList>
            <person name="Delbaje E."/>
            <person name="Fewer D.P."/>
            <person name="Shishido T.K."/>
        </authorList>
    </citation>
    <scope>NUCLEOTIDE SEQUENCE [LARGE SCALE GENOMIC DNA]</scope>
    <source>
        <strain evidence="2 3">UHCC 0370</strain>
    </source>
</reference>
<gene>
    <name evidence="2" type="ORF">VB774_21560</name>
</gene>
<dbReference type="EMBL" id="JAYGIE010000114">
    <property type="protein sequence ID" value="MEA5480227.1"/>
    <property type="molecule type" value="Genomic_DNA"/>
</dbReference>
<accession>A0ABU5TPP3</accession>
<feature type="compositionally biased region" description="Basic and acidic residues" evidence="1">
    <location>
        <begin position="1"/>
        <end position="11"/>
    </location>
</feature>
<dbReference type="Proteomes" id="UP001301388">
    <property type="component" value="Unassembled WGS sequence"/>
</dbReference>